<dbReference type="AlphaFoldDB" id="A0A2R5G1A0"/>
<dbReference type="RefSeq" id="WP_109013317.1">
    <property type="nucleotide sequence ID" value="NZ_BDUD01000002.1"/>
</dbReference>
<evidence type="ECO:0000313" key="2">
    <source>
        <dbReference type="Proteomes" id="UP000245124"/>
    </source>
</evidence>
<comment type="caution">
    <text evidence="1">The sequence shown here is derived from an EMBL/GenBank/DDBJ whole genome shotgun (WGS) entry which is preliminary data.</text>
</comment>
<keyword evidence="2" id="KW-1185">Reference proteome</keyword>
<sequence length="67" mass="7211">MKLANSLNLANFVGSILLPRIANNQTATSNKSETSITLPSNSININSLQPFDTAVIAYHMMGNGNFE</sequence>
<dbReference type="Proteomes" id="UP000245124">
    <property type="component" value="Unassembled WGS sequence"/>
</dbReference>
<evidence type="ECO:0000313" key="1">
    <source>
        <dbReference type="EMBL" id="GBG23488.1"/>
    </source>
</evidence>
<organism evidence="1 2">
    <name type="scientific">Nostoc commune NIES-4072</name>
    <dbReference type="NCBI Taxonomy" id="2005467"/>
    <lineage>
        <taxon>Bacteria</taxon>
        <taxon>Bacillati</taxon>
        <taxon>Cyanobacteriota</taxon>
        <taxon>Cyanophyceae</taxon>
        <taxon>Nostocales</taxon>
        <taxon>Nostocaceae</taxon>
        <taxon>Nostoc</taxon>
    </lineage>
</organism>
<proteinExistence type="predicted"/>
<reference evidence="1 2" key="1">
    <citation type="submission" date="2017-06" db="EMBL/GenBank/DDBJ databases">
        <title>Genome sequencing of cyanobaciteial culture collection at National Institute for Environmental Studies (NIES).</title>
        <authorList>
            <person name="Hirose Y."/>
            <person name="Shimura Y."/>
            <person name="Fujisawa T."/>
            <person name="Nakamura Y."/>
            <person name="Kawachi M."/>
        </authorList>
    </citation>
    <scope>NUCLEOTIDE SEQUENCE [LARGE SCALE GENOMIC DNA]</scope>
    <source>
        <strain evidence="1 2">NIES-4072</strain>
    </source>
</reference>
<dbReference type="EMBL" id="BDUD01000002">
    <property type="protein sequence ID" value="GBG23488.1"/>
    <property type="molecule type" value="Genomic_DNA"/>
</dbReference>
<accession>A0A2R5G1A0</accession>
<protein>
    <submittedName>
        <fullName evidence="1">Uncharacterized protein</fullName>
    </submittedName>
</protein>
<name>A0A2R5G1A0_NOSCO</name>
<dbReference type="OrthoDB" id="490980at2"/>
<gene>
    <name evidence="1" type="ORF">NIES4072_72000</name>
</gene>